<dbReference type="Pfam" id="PF02913">
    <property type="entry name" value="FAD-oxidase_C"/>
    <property type="match status" value="1"/>
</dbReference>
<accession>A0ABP8ZD75</accession>
<dbReference type="InterPro" id="IPR036318">
    <property type="entry name" value="FAD-bd_PCMH-like_sf"/>
</dbReference>
<dbReference type="SUPFAM" id="SSF56176">
    <property type="entry name" value="FAD-binding/transporter-associated domain-like"/>
    <property type="match status" value="1"/>
</dbReference>
<evidence type="ECO:0000256" key="1">
    <source>
        <dbReference type="ARBA" id="ARBA00001974"/>
    </source>
</evidence>
<evidence type="ECO:0000256" key="2">
    <source>
        <dbReference type="ARBA" id="ARBA00008000"/>
    </source>
</evidence>
<dbReference type="Gene3D" id="3.30.43.10">
    <property type="entry name" value="Uridine Diphospho-n-acetylenolpyruvylglucosamine Reductase, domain 2"/>
    <property type="match status" value="1"/>
</dbReference>
<reference evidence="8" key="1">
    <citation type="journal article" date="2019" name="Int. J. Syst. Evol. Microbiol.">
        <title>The Global Catalogue of Microorganisms (GCM) 10K type strain sequencing project: providing services to taxonomists for standard genome sequencing and annotation.</title>
        <authorList>
            <consortium name="The Broad Institute Genomics Platform"/>
            <consortium name="The Broad Institute Genome Sequencing Center for Infectious Disease"/>
            <person name="Wu L."/>
            <person name="Ma J."/>
        </authorList>
    </citation>
    <scope>NUCLEOTIDE SEQUENCE [LARGE SCALE GENOMIC DNA]</scope>
    <source>
        <strain evidence="8">JCM 18077</strain>
    </source>
</reference>
<dbReference type="PROSITE" id="PS51387">
    <property type="entry name" value="FAD_PCMH"/>
    <property type="match status" value="1"/>
</dbReference>
<evidence type="ECO:0000313" key="7">
    <source>
        <dbReference type="EMBL" id="GAA4753186.1"/>
    </source>
</evidence>
<dbReference type="PANTHER" id="PTHR43716">
    <property type="entry name" value="D-2-HYDROXYGLUTARATE DEHYDROGENASE, MITOCHONDRIAL"/>
    <property type="match status" value="1"/>
</dbReference>
<dbReference type="InterPro" id="IPR006094">
    <property type="entry name" value="Oxid_FAD_bind_N"/>
</dbReference>
<dbReference type="InterPro" id="IPR016166">
    <property type="entry name" value="FAD-bd_PCMH"/>
</dbReference>
<evidence type="ECO:0000256" key="3">
    <source>
        <dbReference type="ARBA" id="ARBA00022630"/>
    </source>
</evidence>
<comment type="caution">
    <text evidence="7">The sequence shown here is derived from an EMBL/GenBank/DDBJ whole genome shotgun (WGS) entry which is preliminary data.</text>
</comment>
<dbReference type="Gene3D" id="3.30.465.10">
    <property type="match status" value="1"/>
</dbReference>
<protein>
    <submittedName>
        <fullName evidence="7">FAD-binding oxidoreductase</fullName>
    </submittedName>
</protein>
<dbReference type="Proteomes" id="UP001500822">
    <property type="component" value="Unassembled WGS sequence"/>
</dbReference>
<evidence type="ECO:0000256" key="5">
    <source>
        <dbReference type="ARBA" id="ARBA00023002"/>
    </source>
</evidence>
<keyword evidence="3" id="KW-0285">Flavoprotein</keyword>
<dbReference type="Gene3D" id="1.10.45.10">
    <property type="entry name" value="Vanillyl-alcohol Oxidase, Chain A, domain 4"/>
    <property type="match status" value="1"/>
</dbReference>
<keyword evidence="8" id="KW-1185">Reference proteome</keyword>
<dbReference type="RefSeq" id="WP_345313792.1">
    <property type="nucleotide sequence ID" value="NZ_BAABIE010000012.1"/>
</dbReference>
<dbReference type="InterPro" id="IPR016164">
    <property type="entry name" value="FAD-linked_Oxase-like_C"/>
</dbReference>
<dbReference type="Pfam" id="PF01565">
    <property type="entry name" value="FAD_binding_4"/>
    <property type="match status" value="1"/>
</dbReference>
<gene>
    <name evidence="7" type="ORF">GCM10023217_25530</name>
</gene>
<dbReference type="Gene3D" id="3.30.70.2740">
    <property type="match status" value="1"/>
</dbReference>
<name>A0ABP8ZD75_9ACTN</name>
<proteinExistence type="inferred from homology"/>
<dbReference type="InterPro" id="IPR016167">
    <property type="entry name" value="FAD-bd_PCMH_sub1"/>
</dbReference>
<organism evidence="7 8">
    <name type="scientific">Gordonia alkaliphila</name>
    <dbReference type="NCBI Taxonomy" id="1053547"/>
    <lineage>
        <taxon>Bacteria</taxon>
        <taxon>Bacillati</taxon>
        <taxon>Actinomycetota</taxon>
        <taxon>Actinomycetes</taxon>
        <taxon>Mycobacteriales</taxon>
        <taxon>Gordoniaceae</taxon>
        <taxon>Gordonia</taxon>
    </lineage>
</organism>
<evidence type="ECO:0000256" key="4">
    <source>
        <dbReference type="ARBA" id="ARBA00022827"/>
    </source>
</evidence>
<comment type="similarity">
    <text evidence="2">Belongs to the FAD-binding oxidoreductase/transferase type 4 family.</text>
</comment>
<dbReference type="SUPFAM" id="SSF55103">
    <property type="entry name" value="FAD-linked oxidases, C-terminal domain"/>
    <property type="match status" value="1"/>
</dbReference>
<evidence type="ECO:0000259" key="6">
    <source>
        <dbReference type="PROSITE" id="PS51387"/>
    </source>
</evidence>
<evidence type="ECO:0000313" key="8">
    <source>
        <dbReference type="Proteomes" id="UP001500822"/>
    </source>
</evidence>
<dbReference type="InterPro" id="IPR051264">
    <property type="entry name" value="FAD-oxidored/transferase_4"/>
</dbReference>
<dbReference type="InterPro" id="IPR004113">
    <property type="entry name" value="FAD-bd_oxidored_4_C"/>
</dbReference>
<keyword evidence="4" id="KW-0274">FAD</keyword>
<dbReference type="EMBL" id="BAABIE010000012">
    <property type="protein sequence ID" value="GAA4753186.1"/>
    <property type="molecule type" value="Genomic_DNA"/>
</dbReference>
<dbReference type="PANTHER" id="PTHR43716:SF1">
    <property type="entry name" value="D-2-HYDROXYGLUTARATE DEHYDROGENASE, MITOCHONDRIAL"/>
    <property type="match status" value="1"/>
</dbReference>
<feature type="domain" description="FAD-binding PCMH-type" evidence="6">
    <location>
        <begin position="36"/>
        <end position="218"/>
    </location>
</feature>
<sequence length="450" mass="45486">MPRRLLADLADVVGAGHVLTDPAIVAGYLTDWTGRWSGAALAVVRPADTAETAEVVRRCAAAGVAICPQGGNTGLVGGGVPPADGATAIVLSSTRLTRLDGVDASARAVGVGAGVTLAQVQRTAAAAGLAFGVDLASRDSATVGGMIATNAGGIHFVRYGGMRAQLLGIEAVLASGEVLRRWRPLRKDNVGYDLPGLLAGSEGTLAVITGALLSLVPPSRSGAVAVVGADSVAHASALIDAVERAGMTMQAAELMTAAGLDLVHRHGLRRALPAGTRFAVLIEVAGADVGELAAVLDRAAAAAAVLDDTPAAELWALRERHTESIARDSSTPVVKLDLTVPAAAMDAFVATVQELAAAAGARPILFGHLADGNLHVNLLDVEPGRAEELTDRVLRAVAALGGSISAEHGVGRAKAPWLSLGRSPVDVATMRAVKRALDPDGLLNPGVLGL</sequence>
<dbReference type="InterPro" id="IPR016171">
    <property type="entry name" value="Vanillyl_alc_oxidase_C-sub2"/>
</dbReference>
<dbReference type="Gene3D" id="3.30.70.2190">
    <property type="match status" value="1"/>
</dbReference>
<keyword evidence="5" id="KW-0560">Oxidoreductase</keyword>
<comment type="cofactor">
    <cofactor evidence="1">
        <name>FAD</name>
        <dbReference type="ChEBI" id="CHEBI:57692"/>
    </cofactor>
</comment>
<dbReference type="InterPro" id="IPR016169">
    <property type="entry name" value="FAD-bd_PCMH_sub2"/>
</dbReference>